<organism evidence="1 2">
    <name type="scientific">Taxus chinensis</name>
    <name type="common">Chinese yew</name>
    <name type="synonym">Taxus wallichiana var. chinensis</name>
    <dbReference type="NCBI Taxonomy" id="29808"/>
    <lineage>
        <taxon>Eukaryota</taxon>
        <taxon>Viridiplantae</taxon>
        <taxon>Streptophyta</taxon>
        <taxon>Embryophyta</taxon>
        <taxon>Tracheophyta</taxon>
        <taxon>Spermatophyta</taxon>
        <taxon>Pinopsida</taxon>
        <taxon>Pinidae</taxon>
        <taxon>Conifers II</taxon>
        <taxon>Cupressales</taxon>
        <taxon>Taxaceae</taxon>
        <taxon>Taxus</taxon>
    </lineage>
</organism>
<gene>
    <name evidence="1" type="ORF">KI387_006830</name>
</gene>
<name>A0AA38GNA6_TAXCH</name>
<accession>A0AA38GNA6</accession>
<protein>
    <submittedName>
        <fullName evidence="1">Uncharacterized protein</fullName>
    </submittedName>
</protein>
<evidence type="ECO:0000313" key="1">
    <source>
        <dbReference type="EMBL" id="KAH9326652.1"/>
    </source>
</evidence>
<proteinExistence type="predicted"/>
<feature type="non-terminal residue" evidence="1">
    <location>
        <position position="115"/>
    </location>
</feature>
<feature type="non-terminal residue" evidence="1">
    <location>
        <position position="1"/>
    </location>
</feature>
<sequence length="115" mass="12973">LSSPIQKYGSSLGCLEDLTRVLTMERQPLALGSIEEVVTCLEKEDKLKILALVVEYNKVLADVRDTSQTAKAMYKNYTDIDKVAGTLVTTHEVELNEFQEKNKGNRVEREKIPTE</sequence>
<reference evidence="1 2" key="1">
    <citation type="journal article" date="2021" name="Nat. Plants">
        <title>The Taxus genome provides insights into paclitaxel biosynthesis.</title>
        <authorList>
            <person name="Xiong X."/>
            <person name="Gou J."/>
            <person name="Liao Q."/>
            <person name="Li Y."/>
            <person name="Zhou Q."/>
            <person name="Bi G."/>
            <person name="Li C."/>
            <person name="Du R."/>
            <person name="Wang X."/>
            <person name="Sun T."/>
            <person name="Guo L."/>
            <person name="Liang H."/>
            <person name="Lu P."/>
            <person name="Wu Y."/>
            <person name="Zhang Z."/>
            <person name="Ro D.K."/>
            <person name="Shang Y."/>
            <person name="Huang S."/>
            <person name="Yan J."/>
        </authorList>
    </citation>
    <scope>NUCLEOTIDE SEQUENCE [LARGE SCALE GENOMIC DNA]</scope>
    <source>
        <strain evidence="1">Ta-2019</strain>
    </source>
</reference>
<keyword evidence="2" id="KW-1185">Reference proteome</keyword>
<evidence type="ECO:0000313" key="2">
    <source>
        <dbReference type="Proteomes" id="UP000824469"/>
    </source>
</evidence>
<comment type="caution">
    <text evidence="1">The sequence shown here is derived from an EMBL/GenBank/DDBJ whole genome shotgun (WGS) entry which is preliminary data.</text>
</comment>
<dbReference type="AlphaFoldDB" id="A0AA38GNA6"/>
<dbReference type="EMBL" id="JAHRHJ020000002">
    <property type="protein sequence ID" value="KAH9326652.1"/>
    <property type="molecule type" value="Genomic_DNA"/>
</dbReference>
<dbReference type="Proteomes" id="UP000824469">
    <property type="component" value="Unassembled WGS sequence"/>
</dbReference>